<dbReference type="GO" id="GO:0018104">
    <property type="term" value="P:peptidoglycan-protein cross-linking"/>
    <property type="evidence" value="ECO:0007669"/>
    <property type="project" value="TreeGrafter"/>
</dbReference>
<dbReference type="InterPro" id="IPR036365">
    <property type="entry name" value="PGBD-like_sf"/>
</dbReference>
<keyword evidence="4" id="KW-0573">Peptidoglycan synthesis</keyword>
<dbReference type="InterPro" id="IPR002477">
    <property type="entry name" value="Peptidoglycan-bd-like"/>
</dbReference>
<dbReference type="PANTHER" id="PTHR30582">
    <property type="entry name" value="L,D-TRANSPEPTIDASE"/>
    <property type="match status" value="1"/>
</dbReference>
<evidence type="ECO:0000313" key="9">
    <source>
        <dbReference type="EMBL" id="CAB5004695.1"/>
    </source>
</evidence>
<evidence type="ECO:0000259" key="7">
    <source>
        <dbReference type="PROSITE" id="PS50853"/>
    </source>
</evidence>
<dbReference type="UniPathway" id="UPA00219"/>
<dbReference type="InterPro" id="IPR005490">
    <property type="entry name" value="LD_TPept_cat_dom"/>
</dbReference>
<dbReference type="InterPro" id="IPR036116">
    <property type="entry name" value="FN3_sf"/>
</dbReference>
<dbReference type="CDD" id="cd16913">
    <property type="entry name" value="YkuD_like"/>
    <property type="match status" value="1"/>
</dbReference>
<dbReference type="GO" id="GO:0005576">
    <property type="term" value="C:extracellular region"/>
    <property type="evidence" value="ECO:0007669"/>
    <property type="project" value="TreeGrafter"/>
</dbReference>
<protein>
    <submittedName>
        <fullName evidence="9">Unannotated protein</fullName>
    </submittedName>
</protein>
<dbReference type="GO" id="GO:0016740">
    <property type="term" value="F:transferase activity"/>
    <property type="evidence" value="ECO:0007669"/>
    <property type="project" value="UniProtKB-KW"/>
</dbReference>
<evidence type="ECO:0000256" key="5">
    <source>
        <dbReference type="ARBA" id="ARBA00023316"/>
    </source>
</evidence>
<keyword evidence="5" id="KW-0961">Cell wall biogenesis/degradation</keyword>
<accession>A0A6J7PJW3</accession>
<dbReference type="PROSITE" id="PS50853">
    <property type="entry name" value="FN3"/>
    <property type="match status" value="2"/>
</dbReference>
<evidence type="ECO:0000256" key="1">
    <source>
        <dbReference type="ARBA" id="ARBA00004752"/>
    </source>
</evidence>
<dbReference type="SUPFAM" id="SSF47090">
    <property type="entry name" value="PGBD-like"/>
    <property type="match status" value="1"/>
</dbReference>
<dbReference type="Pfam" id="PF01471">
    <property type="entry name" value="PG_binding_1"/>
    <property type="match status" value="1"/>
</dbReference>
<keyword evidence="2" id="KW-0808">Transferase</keyword>
<evidence type="ECO:0000256" key="3">
    <source>
        <dbReference type="ARBA" id="ARBA00022960"/>
    </source>
</evidence>
<dbReference type="GO" id="GO:0071972">
    <property type="term" value="F:peptidoglycan L,D-transpeptidase activity"/>
    <property type="evidence" value="ECO:0007669"/>
    <property type="project" value="TreeGrafter"/>
</dbReference>
<dbReference type="PANTHER" id="PTHR30582:SF33">
    <property type="entry name" value="EXPORTED PROTEIN"/>
    <property type="match status" value="1"/>
</dbReference>
<dbReference type="Gene3D" id="2.40.440.10">
    <property type="entry name" value="L,D-transpeptidase catalytic domain-like"/>
    <property type="match status" value="1"/>
</dbReference>
<dbReference type="Gene3D" id="2.60.40.10">
    <property type="entry name" value="Immunoglobulins"/>
    <property type="match status" value="3"/>
</dbReference>
<comment type="pathway">
    <text evidence="1">Cell wall biogenesis; peptidoglycan biosynthesis.</text>
</comment>
<sequence length="542" mass="57901">MAWRSRMVWVGAAALVVSTSAGLVAPASADTLSPAPAPTVTPGVTSLMVEWDPADPAYPVPVGIRTYTVELSLPKWHRHWNAGGDSSLAITGLNPATAFVATVHAFDDGTEVMTSVPSSPVQPVMPAAPAKVSVVPGNKQVTVSWAVSAGAGGYVVFRDGAEVGTTSRRVATFVDTGLTNGIVHRYRVVARSGFFHPRRGTATSGSTASSPRSFVRPATTPKAPTGLTGIANDRSALLRWTATPAADNGGQAVTNYVVVLGNSRVLPPCRSGVTDPCSSLPPGATAAWPSRLVLNLGPENAYRFRVRAENVMGQSGNSGRTKPIRPTAVSPPFSMGMRGRSITALQQRLMWAGLGDHVTGVFDSETRSQVRHLQGKFLYDQTGVVGPGTWSLLNRITRDKGVLPASCLSDSLCISKTQRILRKVVNGVVVRTVDARFGPEGDEDLATAEGLFSVDYKDGCSDGASPSSYESMMAHCHVSTEYKTPMPWSLFFNGGQAVHYSYYFNQDGYWGNSHGCVNVRDWDGVYWIYQNTPVGTPVYVYW</sequence>
<dbReference type="AlphaFoldDB" id="A0A6J7PJW3"/>
<evidence type="ECO:0000256" key="4">
    <source>
        <dbReference type="ARBA" id="ARBA00022984"/>
    </source>
</evidence>
<evidence type="ECO:0000256" key="6">
    <source>
        <dbReference type="SAM" id="MobiDB-lite"/>
    </source>
</evidence>
<keyword evidence="3" id="KW-0133">Cell shape</keyword>
<feature type="region of interest" description="Disordered" evidence="6">
    <location>
        <begin position="197"/>
        <end position="226"/>
    </location>
</feature>
<dbReference type="InterPro" id="IPR013783">
    <property type="entry name" value="Ig-like_fold"/>
</dbReference>
<dbReference type="InterPro" id="IPR003961">
    <property type="entry name" value="FN3_dom"/>
</dbReference>
<reference evidence="9" key="1">
    <citation type="submission" date="2020-05" db="EMBL/GenBank/DDBJ databases">
        <authorList>
            <person name="Chiriac C."/>
            <person name="Salcher M."/>
            <person name="Ghai R."/>
            <person name="Kavagutti S V."/>
        </authorList>
    </citation>
    <scope>NUCLEOTIDE SEQUENCE</scope>
</reference>
<feature type="domain" description="L,D-TPase catalytic" evidence="8">
    <location>
        <begin position="410"/>
        <end position="541"/>
    </location>
</feature>
<dbReference type="InterPro" id="IPR036366">
    <property type="entry name" value="PGBDSf"/>
</dbReference>
<dbReference type="GO" id="GO:0008360">
    <property type="term" value="P:regulation of cell shape"/>
    <property type="evidence" value="ECO:0007669"/>
    <property type="project" value="UniProtKB-KW"/>
</dbReference>
<dbReference type="InterPro" id="IPR050979">
    <property type="entry name" value="LD-transpeptidase"/>
</dbReference>
<feature type="domain" description="Fibronectin type-III" evidence="7">
    <location>
        <begin position="220"/>
        <end position="330"/>
    </location>
</feature>
<proteinExistence type="predicted"/>
<dbReference type="GO" id="GO:0071555">
    <property type="term" value="P:cell wall organization"/>
    <property type="evidence" value="ECO:0007669"/>
    <property type="project" value="UniProtKB-KW"/>
</dbReference>
<dbReference type="CDD" id="cd00063">
    <property type="entry name" value="FN3"/>
    <property type="match status" value="1"/>
</dbReference>
<feature type="domain" description="Fibronectin type-III" evidence="7">
    <location>
        <begin position="33"/>
        <end position="130"/>
    </location>
</feature>
<dbReference type="Pfam" id="PF03734">
    <property type="entry name" value="YkuD"/>
    <property type="match status" value="1"/>
</dbReference>
<feature type="compositionally biased region" description="Low complexity" evidence="6">
    <location>
        <begin position="200"/>
        <end position="213"/>
    </location>
</feature>
<name>A0A6J7PJW3_9ZZZZ</name>
<dbReference type="SUPFAM" id="SSF141523">
    <property type="entry name" value="L,D-transpeptidase catalytic domain-like"/>
    <property type="match status" value="1"/>
</dbReference>
<dbReference type="Gene3D" id="1.10.101.10">
    <property type="entry name" value="PGBD-like superfamily/PGBD"/>
    <property type="match status" value="1"/>
</dbReference>
<evidence type="ECO:0000256" key="2">
    <source>
        <dbReference type="ARBA" id="ARBA00022679"/>
    </source>
</evidence>
<dbReference type="InterPro" id="IPR038063">
    <property type="entry name" value="Transpep_catalytic_dom"/>
</dbReference>
<dbReference type="PROSITE" id="PS52029">
    <property type="entry name" value="LD_TPASE"/>
    <property type="match status" value="1"/>
</dbReference>
<evidence type="ECO:0000259" key="8">
    <source>
        <dbReference type="PROSITE" id="PS52029"/>
    </source>
</evidence>
<dbReference type="SMART" id="SM00060">
    <property type="entry name" value="FN3"/>
    <property type="match status" value="3"/>
</dbReference>
<dbReference type="SUPFAM" id="SSF49265">
    <property type="entry name" value="Fibronectin type III"/>
    <property type="match status" value="2"/>
</dbReference>
<gene>
    <name evidence="9" type="ORF">UFOPK3992_00902</name>
</gene>
<dbReference type="EMBL" id="CAFBOZ010000114">
    <property type="protein sequence ID" value="CAB5004695.1"/>
    <property type="molecule type" value="Genomic_DNA"/>
</dbReference>
<organism evidence="9">
    <name type="scientific">freshwater metagenome</name>
    <dbReference type="NCBI Taxonomy" id="449393"/>
    <lineage>
        <taxon>unclassified sequences</taxon>
        <taxon>metagenomes</taxon>
        <taxon>ecological metagenomes</taxon>
    </lineage>
</organism>
<feature type="region of interest" description="Disordered" evidence="6">
    <location>
        <begin position="313"/>
        <end position="333"/>
    </location>
</feature>